<organism evidence="1 2">
    <name type="scientific">Pleurodeles waltl</name>
    <name type="common">Iberian ribbed newt</name>
    <dbReference type="NCBI Taxonomy" id="8319"/>
    <lineage>
        <taxon>Eukaryota</taxon>
        <taxon>Metazoa</taxon>
        <taxon>Chordata</taxon>
        <taxon>Craniata</taxon>
        <taxon>Vertebrata</taxon>
        <taxon>Euteleostomi</taxon>
        <taxon>Amphibia</taxon>
        <taxon>Batrachia</taxon>
        <taxon>Caudata</taxon>
        <taxon>Salamandroidea</taxon>
        <taxon>Salamandridae</taxon>
        <taxon>Pleurodelinae</taxon>
        <taxon>Pleurodeles</taxon>
    </lineage>
</organism>
<name>A0AAV7PRT3_PLEWA</name>
<protein>
    <submittedName>
        <fullName evidence="1">Uncharacterized protein</fullName>
    </submittedName>
</protein>
<gene>
    <name evidence="1" type="ORF">NDU88_008398</name>
</gene>
<dbReference type="AlphaFoldDB" id="A0AAV7PRT3"/>
<accession>A0AAV7PRT3</accession>
<evidence type="ECO:0000313" key="2">
    <source>
        <dbReference type="Proteomes" id="UP001066276"/>
    </source>
</evidence>
<dbReference type="EMBL" id="JANPWB010000011">
    <property type="protein sequence ID" value="KAJ1130042.1"/>
    <property type="molecule type" value="Genomic_DNA"/>
</dbReference>
<comment type="caution">
    <text evidence="1">The sequence shown here is derived from an EMBL/GenBank/DDBJ whole genome shotgun (WGS) entry which is preliminary data.</text>
</comment>
<reference evidence="1" key="1">
    <citation type="journal article" date="2022" name="bioRxiv">
        <title>Sequencing and chromosome-scale assembly of the giantPleurodeles waltlgenome.</title>
        <authorList>
            <person name="Brown T."/>
            <person name="Elewa A."/>
            <person name="Iarovenko S."/>
            <person name="Subramanian E."/>
            <person name="Araus A.J."/>
            <person name="Petzold A."/>
            <person name="Susuki M."/>
            <person name="Suzuki K.-i.T."/>
            <person name="Hayashi T."/>
            <person name="Toyoda A."/>
            <person name="Oliveira C."/>
            <person name="Osipova E."/>
            <person name="Leigh N.D."/>
            <person name="Simon A."/>
            <person name="Yun M.H."/>
        </authorList>
    </citation>
    <scope>NUCLEOTIDE SEQUENCE</scope>
    <source>
        <strain evidence="1">20211129_DDA</strain>
        <tissue evidence="1">Liver</tissue>
    </source>
</reference>
<dbReference type="Proteomes" id="UP001066276">
    <property type="component" value="Chromosome 7"/>
</dbReference>
<keyword evidence="2" id="KW-1185">Reference proteome</keyword>
<evidence type="ECO:0000313" key="1">
    <source>
        <dbReference type="EMBL" id="KAJ1130042.1"/>
    </source>
</evidence>
<sequence>MPRRDLGWDTGRLRLPPETLVGFGRPRPVMAEAQTPGRRMPIVTGHGCLAECSQYLEAAYEGMYTEHRDTGRV</sequence>
<proteinExistence type="predicted"/>